<evidence type="ECO:0000313" key="2">
    <source>
        <dbReference type="Proteomes" id="UP001589776"/>
    </source>
</evidence>
<name>A0ABV6DUV4_9BACL</name>
<organism evidence="1 2">
    <name type="scientific">Paenibacillus chartarius</name>
    <dbReference type="NCBI Taxonomy" id="747481"/>
    <lineage>
        <taxon>Bacteria</taxon>
        <taxon>Bacillati</taxon>
        <taxon>Bacillota</taxon>
        <taxon>Bacilli</taxon>
        <taxon>Bacillales</taxon>
        <taxon>Paenibacillaceae</taxon>
        <taxon>Paenibacillus</taxon>
    </lineage>
</organism>
<evidence type="ECO:0008006" key="3">
    <source>
        <dbReference type="Google" id="ProtNLM"/>
    </source>
</evidence>
<dbReference type="Proteomes" id="UP001589776">
    <property type="component" value="Unassembled WGS sequence"/>
</dbReference>
<gene>
    <name evidence="1" type="ORF">ACFFK0_29025</name>
</gene>
<dbReference type="EMBL" id="JBHLWN010000121">
    <property type="protein sequence ID" value="MFC0216444.1"/>
    <property type="molecule type" value="Genomic_DNA"/>
</dbReference>
<dbReference type="Gene3D" id="3.40.50.300">
    <property type="entry name" value="P-loop containing nucleotide triphosphate hydrolases"/>
    <property type="match status" value="1"/>
</dbReference>
<dbReference type="RefSeq" id="WP_377474637.1">
    <property type="nucleotide sequence ID" value="NZ_JBHLWN010000121.1"/>
</dbReference>
<reference evidence="1 2" key="1">
    <citation type="submission" date="2024-09" db="EMBL/GenBank/DDBJ databases">
        <authorList>
            <person name="Sun Q."/>
            <person name="Mori K."/>
        </authorList>
    </citation>
    <scope>NUCLEOTIDE SEQUENCE [LARGE SCALE GENOMIC DNA]</scope>
    <source>
        <strain evidence="1 2">CCM 7759</strain>
    </source>
</reference>
<protein>
    <recommendedName>
        <fullName evidence="3">Aldolase</fullName>
    </recommendedName>
</protein>
<evidence type="ECO:0000313" key="1">
    <source>
        <dbReference type="EMBL" id="MFC0216444.1"/>
    </source>
</evidence>
<accession>A0ABV6DUV4</accession>
<sequence length="261" mass="29173">MTIIHTRIGEHRVELSCPSGELAEFFQTNYILSGFRPDEAPDIRLQIEPGYGVPFRDYDVGVEHSAGLTIYTRADYRIEAEPSYRKARLLVHNAFALKHALVHFYSAYVVHTGWGLVLHASSAVDGGAAHLFTGPSGAGKSTAARLSQPRLLLSDEAAIVKLAEDGVFVYDSPFRSDISSGRLLTPYPLGSVHILHQAPAHERKAVRKPDAFLKLMDKIFYWPSNARDTSRVLGQLKKLADNADVYDLYFQKNDQFWELIS</sequence>
<proteinExistence type="predicted"/>
<dbReference type="SUPFAM" id="SSF53795">
    <property type="entry name" value="PEP carboxykinase-like"/>
    <property type="match status" value="1"/>
</dbReference>
<dbReference type="InterPro" id="IPR027417">
    <property type="entry name" value="P-loop_NTPase"/>
</dbReference>
<comment type="caution">
    <text evidence="1">The sequence shown here is derived from an EMBL/GenBank/DDBJ whole genome shotgun (WGS) entry which is preliminary data.</text>
</comment>
<keyword evidence="2" id="KW-1185">Reference proteome</keyword>